<dbReference type="Proteomes" id="UP000886787">
    <property type="component" value="Unassembled WGS sequence"/>
</dbReference>
<dbReference type="Pfam" id="PF01192">
    <property type="entry name" value="RNA_pol_Rpb6"/>
    <property type="match status" value="1"/>
</dbReference>
<protein>
    <recommendedName>
        <fullName evidence="3 10">DNA-directed RNA polymerase subunit omega</fullName>
        <shortName evidence="10">RNAP omega subunit</shortName>
        <ecNumber evidence="2 10">2.7.7.6</ecNumber>
    </recommendedName>
    <alternativeName>
        <fullName evidence="10">RNA polymerase omega subunit</fullName>
    </alternativeName>
    <alternativeName>
        <fullName evidence="8 10">Transcriptase subunit omega</fullName>
    </alternativeName>
</protein>
<dbReference type="AlphaFoldDB" id="A0A9D1CV97"/>
<evidence type="ECO:0000256" key="9">
    <source>
        <dbReference type="ARBA" id="ARBA00048552"/>
    </source>
</evidence>
<evidence type="ECO:0000256" key="4">
    <source>
        <dbReference type="ARBA" id="ARBA00022478"/>
    </source>
</evidence>
<comment type="catalytic activity">
    <reaction evidence="9 10">
        <text>RNA(n) + a ribonucleoside 5'-triphosphate = RNA(n+1) + diphosphate</text>
        <dbReference type="Rhea" id="RHEA:21248"/>
        <dbReference type="Rhea" id="RHEA-COMP:14527"/>
        <dbReference type="Rhea" id="RHEA-COMP:17342"/>
        <dbReference type="ChEBI" id="CHEBI:33019"/>
        <dbReference type="ChEBI" id="CHEBI:61557"/>
        <dbReference type="ChEBI" id="CHEBI:140395"/>
        <dbReference type="EC" id="2.7.7.6"/>
    </reaction>
</comment>
<comment type="subunit">
    <text evidence="10">The RNAP catalytic core consists of 2 alpha, 1 beta, 1 beta' and 1 omega subunit. When a sigma factor is associated with the core the holoenzyme is formed, which can initiate transcription.</text>
</comment>
<proteinExistence type="inferred from homology"/>
<evidence type="ECO:0000256" key="1">
    <source>
        <dbReference type="ARBA" id="ARBA00006711"/>
    </source>
</evidence>
<evidence type="ECO:0000313" key="11">
    <source>
        <dbReference type="EMBL" id="HIQ81368.1"/>
    </source>
</evidence>
<dbReference type="SUPFAM" id="SSF63562">
    <property type="entry name" value="RPB6/omega subunit-like"/>
    <property type="match status" value="1"/>
</dbReference>
<evidence type="ECO:0000313" key="12">
    <source>
        <dbReference type="Proteomes" id="UP000886787"/>
    </source>
</evidence>
<evidence type="ECO:0000256" key="3">
    <source>
        <dbReference type="ARBA" id="ARBA00013725"/>
    </source>
</evidence>
<dbReference type="GO" id="GO:0003677">
    <property type="term" value="F:DNA binding"/>
    <property type="evidence" value="ECO:0007669"/>
    <property type="project" value="UniProtKB-UniRule"/>
</dbReference>
<dbReference type="GO" id="GO:0006351">
    <property type="term" value="P:DNA-templated transcription"/>
    <property type="evidence" value="ECO:0007669"/>
    <property type="project" value="UniProtKB-UniRule"/>
</dbReference>
<keyword evidence="6 10" id="KW-0548">Nucleotidyltransferase</keyword>
<name>A0A9D1CV97_9FIRM</name>
<reference evidence="11" key="1">
    <citation type="submission" date="2020-10" db="EMBL/GenBank/DDBJ databases">
        <authorList>
            <person name="Gilroy R."/>
        </authorList>
    </citation>
    <scope>NUCLEOTIDE SEQUENCE</scope>
    <source>
        <strain evidence="11">ChiSjej1B19-3389</strain>
    </source>
</reference>
<dbReference type="GO" id="GO:0003899">
    <property type="term" value="F:DNA-directed RNA polymerase activity"/>
    <property type="evidence" value="ECO:0007669"/>
    <property type="project" value="UniProtKB-UniRule"/>
</dbReference>
<dbReference type="SMART" id="SM01409">
    <property type="entry name" value="RNA_pol_Rpb6"/>
    <property type="match status" value="1"/>
</dbReference>
<sequence>MRRPSVDDMLENKTTRYALVIGVAKRARQIAARFEKENAVTDEKPVLLAIEEFKQHKYNILEPEVND</sequence>
<evidence type="ECO:0000256" key="8">
    <source>
        <dbReference type="ARBA" id="ARBA00029924"/>
    </source>
</evidence>
<dbReference type="Gene3D" id="3.90.940.10">
    <property type="match status" value="1"/>
</dbReference>
<evidence type="ECO:0000256" key="5">
    <source>
        <dbReference type="ARBA" id="ARBA00022679"/>
    </source>
</evidence>
<dbReference type="InterPro" id="IPR006110">
    <property type="entry name" value="Pol_omega/Rpo6/RPB6"/>
</dbReference>
<comment type="function">
    <text evidence="10">Promotes RNA polymerase assembly. Latches the N- and C-terminal regions of the beta' subunit thereby facilitating its interaction with the beta and alpha subunits.</text>
</comment>
<dbReference type="EC" id="2.7.7.6" evidence="2 10"/>
<keyword evidence="5 10" id="KW-0808">Transferase</keyword>
<dbReference type="EMBL" id="DVFW01000047">
    <property type="protein sequence ID" value="HIQ81368.1"/>
    <property type="molecule type" value="Genomic_DNA"/>
</dbReference>
<accession>A0A9D1CV97</accession>
<keyword evidence="7 10" id="KW-0804">Transcription</keyword>
<comment type="similarity">
    <text evidence="1 10">Belongs to the RNA polymerase subunit omega family.</text>
</comment>
<organism evidence="11 12">
    <name type="scientific">Candidatus Scatavimonas merdigallinarum</name>
    <dbReference type="NCBI Taxonomy" id="2840914"/>
    <lineage>
        <taxon>Bacteria</taxon>
        <taxon>Bacillati</taxon>
        <taxon>Bacillota</taxon>
        <taxon>Clostridia</taxon>
        <taxon>Eubacteriales</taxon>
        <taxon>Oscillospiraceae</taxon>
        <taxon>Oscillospiraceae incertae sedis</taxon>
        <taxon>Candidatus Scatavimonas</taxon>
    </lineage>
</organism>
<evidence type="ECO:0000256" key="7">
    <source>
        <dbReference type="ARBA" id="ARBA00023163"/>
    </source>
</evidence>
<reference evidence="11" key="2">
    <citation type="journal article" date="2021" name="PeerJ">
        <title>Extensive microbial diversity within the chicken gut microbiome revealed by metagenomics and culture.</title>
        <authorList>
            <person name="Gilroy R."/>
            <person name="Ravi A."/>
            <person name="Getino M."/>
            <person name="Pursley I."/>
            <person name="Horton D.L."/>
            <person name="Alikhan N.F."/>
            <person name="Baker D."/>
            <person name="Gharbi K."/>
            <person name="Hall N."/>
            <person name="Watson M."/>
            <person name="Adriaenssens E.M."/>
            <person name="Foster-Nyarko E."/>
            <person name="Jarju S."/>
            <person name="Secka A."/>
            <person name="Antonio M."/>
            <person name="Oren A."/>
            <person name="Chaudhuri R.R."/>
            <person name="La Ragione R."/>
            <person name="Hildebrand F."/>
            <person name="Pallen M.J."/>
        </authorList>
    </citation>
    <scope>NUCLEOTIDE SEQUENCE</scope>
    <source>
        <strain evidence="11">ChiSjej1B19-3389</strain>
    </source>
</reference>
<comment type="caution">
    <text evidence="11">The sequence shown here is derived from an EMBL/GenBank/DDBJ whole genome shotgun (WGS) entry which is preliminary data.</text>
</comment>
<evidence type="ECO:0000256" key="6">
    <source>
        <dbReference type="ARBA" id="ARBA00022695"/>
    </source>
</evidence>
<dbReference type="InterPro" id="IPR036161">
    <property type="entry name" value="RPB6/omega-like_sf"/>
</dbReference>
<dbReference type="NCBIfam" id="TIGR00690">
    <property type="entry name" value="rpoZ"/>
    <property type="match status" value="1"/>
</dbReference>
<gene>
    <name evidence="10 11" type="primary">rpoZ</name>
    <name evidence="11" type="ORF">IAD32_08835</name>
</gene>
<evidence type="ECO:0000256" key="2">
    <source>
        <dbReference type="ARBA" id="ARBA00012418"/>
    </source>
</evidence>
<dbReference type="HAMAP" id="MF_00366">
    <property type="entry name" value="RNApol_bact_RpoZ"/>
    <property type="match status" value="1"/>
</dbReference>
<dbReference type="InterPro" id="IPR003716">
    <property type="entry name" value="DNA-dir_RNA_pol_omega"/>
</dbReference>
<dbReference type="GO" id="GO:0000428">
    <property type="term" value="C:DNA-directed RNA polymerase complex"/>
    <property type="evidence" value="ECO:0007669"/>
    <property type="project" value="UniProtKB-KW"/>
</dbReference>
<evidence type="ECO:0000256" key="10">
    <source>
        <dbReference type="HAMAP-Rule" id="MF_00366"/>
    </source>
</evidence>
<keyword evidence="4 10" id="KW-0240">DNA-directed RNA polymerase</keyword>